<dbReference type="SUPFAM" id="SSF117070">
    <property type="entry name" value="LEA14-like"/>
    <property type="match status" value="1"/>
</dbReference>
<dbReference type="Proteomes" id="UP000632858">
    <property type="component" value="Unassembled WGS sequence"/>
</dbReference>
<dbReference type="Gene3D" id="2.60.40.1820">
    <property type="match status" value="1"/>
</dbReference>
<dbReference type="EMBL" id="BMFO01000001">
    <property type="protein sequence ID" value="GGF85429.1"/>
    <property type="molecule type" value="Genomic_DNA"/>
</dbReference>
<evidence type="ECO:0000313" key="2">
    <source>
        <dbReference type="EMBL" id="GGF85429.1"/>
    </source>
</evidence>
<dbReference type="AlphaFoldDB" id="A0A917CDH0"/>
<organism evidence="2 3">
    <name type="scientific">Arenimonas maotaiensis</name>
    <dbReference type="NCBI Taxonomy" id="1446479"/>
    <lineage>
        <taxon>Bacteria</taxon>
        <taxon>Pseudomonadati</taxon>
        <taxon>Pseudomonadota</taxon>
        <taxon>Gammaproteobacteria</taxon>
        <taxon>Lysobacterales</taxon>
        <taxon>Lysobacteraceae</taxon>
        <taxon>Arenimonas</taxon>
    </lineage>
</organism>
<gene>
    <name evidence="2" type="ORF">GCM10010960_04280</name>
</gene>
<reference evidence="2" key="1">
    <citation type="journal article" date="2014" name="Int. J. Syst. Evol. Microbiol.">
        <title>Complete genome sequence of Corynebacterium casei LMG S-19264T (=DSM 44701T), isolated from a smear-ripened cheese.</title>
        <authorList>
            <consortium name="US DOE Joint Genome Institute (JGI-PGF)"/>
            <person name="Walter F."/>
            <person name="Albersmeier A."/>
            <person name="Kalinowski J."/>
            <person name="Ruckert C."/>
        </authorList>
    </citation>
    <scope>NUCLEOTIDE SEQUENCE</scope>
    <source>
        <strain evidence="2">CGMCC 1.12726</strain>
    </source>
</reference>
<evidence type="ECO:0000256" key="1">
    <source>
        <dbReference type="SAM" id="SignalP"/>
    </source>
</evidence>
<dbReference type="RefSeq" id="WP_188447260.1">
    <property type="nucleotide sequence ID" value="NZ_BMFO01000001.1"/>
</dbReference>
<reference evidence="2" key="2">
    <citation type="submission" date="2020-09" db="EMBL/GenBank/DDBJ databases">
        <authorList>
            <person name="Sun Q."/>
            <person name="Zhou Y."/>
        </authorList>
    </citation>
    <scope>NUCLEOTIDE SEQUENCE</scope>
    <source>
        <strain evidence="2">CGMCC 1.12726</strain>
    </source>
</reference>
<proteinExistence type="predicted"/>
<keyword evidence="3" id="KW-1185">Reference proteome</keyword>
<feature type="signal peptide" evidence="1">
    <location>
        <begin position="1"/>
        <end position="25"/>
    </location>
</feature>
<evidence type="ECO:0000313" key="3">
    <source>
        <dbReference type="Proteomes" id="UP000632858"/>
    </source>
</evidence>
<sequence length="153" mass="17077">MRYRRFLTVSLLGLLAACASTPAVRHYPPQASLQQLQRLPDGSWQAQVRLQNFSTGPVAFRDLALKVRILDGEWSQLTTAELPKIGANAAEVVDVPAAFTAATRAELDNRLDKSQPLRYRLEGSVRSVDPNRRYELQYDGRLNPAPGLDGVYR</sequence>
<accession>A0A917CDH0</accession>
<feature type="chain" id="PRO_5037978456" description="LEA type 2 family protein" evidence="1">
    <location>
        <begin position="26"/>
        <end position="153"/>
    </location>
</feature>
<name>A0A917CDH0_9GAMM</name>
<keyword evidence="1" id="KW-0732">Signal</keyword>
<comment type="caution">
    <text evidence="2">The sequence shown here is derived from an EMBL/GenBank/DDBJ whole genome shotgun (WGS) entry which is preliminary data.</text>
</comment>
<evidence type="ECO:0008006" key="4">
    <source>
        <dbReference type="Google" id="ProtNLM"/>
    </source>
</evidence>
<dbReference type="PROSITE" id="PS51257">
    <property type="entry name" value="PROKAR_LIPOPROTEIN"/>
    <property type="match status" value="1"/>
</dbReference>
<protein>
    <recommendedName>
        <fullName evidence="4">LEA type 2 family protein</fullName>
    </recommendedName>
</protein>